<feature type="transmembrane region" description="Helical" evidence="1">
    <location>
        <begin position="254"/>
        <end position="275"/>
    </location>
</feature>
<keyword evidence="1" id="KW-0812">Transmembrane</keyword>
<evidence type="ECO:0000256" key="1">
    <source>
        <dbReference type="SAM" id="Phobius"/>
    </source>
</evidence>
<evidence type="ECO:0000256" key="2">
    <source>
        <dbReference type="SAM" id="SignalP"/>
    </source>
</evidence>
<sequence length="486" mass="53043">MVAFAIFAVIGLISETIALGLAMCKIVNPNFELDQINLDVDRGATHYRALMVVCKTLSAPVATVAATFCLALRPQLFQAVLPAVFGHYGAQLHKALPLHPKDILEAFQLGTAYRMLTHEGNLTSALDIGQQIAGRPVTEDELRRIPQLMHEHMNHQDIVQQVLAAFSIVNTIWLVAILGLLATVGPFLYALLKPLRGFLYHLSEVLLEYTIKIAKRLFPLSEMLLYTLSLYILVESSRYHHQLNHGVDAYGMTGAMTACTGVAVFGAAWAYTTVLNGKQQHSVDVEYFMTLTWILASLLCLPLAYLHQSHLFGYGVVVAASAALGFSAFSSGLCTMIGFESRDALIRGAVGCGSMTAVAFVIQTFGFHNGWTTPLVEPLSVMGTSVYLLALDIHAFLARDWRSRGFFIANLVVITVGSHFVGLAGSANVAKVFGSLFLFTVACEKFPRGEAFKVWIFVMFAVLYGISLYVSRNPELVVSVVSGGRL</sequence>
<keyword evidence="1" id="KW-0472">Membrane</keyword>
<gene>
    <name evidence="3" type="ORF">BSAL_72725</name>
</gene>
<feature type="transmembrane region" description="Helical" evidence="1">
    <location>
        <begin position="345"/>
        <end position="367"/>
    </location>
</feature>
<dbReference type="AlphaFoldDB" id="A0A0S4ITA1"/>
<feature type="chain" id="PRO_5006621521" evidence="2">
    <location>
        <begin position="19"/>
        <end position="486"/>
    </location>
</feature>
<accession>A0A0S4ITA1</accession>
<feature type="transmembrane region" description="Helical" evidence="1">
    <location>
        <begin position="405"/>
        <end position="423"/>
    </location>
</feature>
<dbReference type="OMA" id="CIGWESE"/>
<dbReference type="VEuPathDB" id="TriTrypDB:BSAL_72725"/>
<feature type="transmembrane region" description="Helical" evidence="1">
    <location>
        <begin position="287"/>
        <end position="305"/>
    </location>
</feature>
<dbReference type="Proteomes" id="UP000051952">
    <property type="component" value="Unassembled WGS sequence"/>
</dbReference>
<keyword evidence="4" id="KW-1185">Reference proteome</keyword>
<dbReference type="OrthoDB" id="2361540at2759"/>
<keyword evidence="1" id="KW-1133">Transmembrane helix</keyword>
<reference evidence="4" key="1">
    <citation type="submission" date="2015-09" db="EMBL/GenBank/DDBJ databases">
        <authorList>
            <consortium name="Pathogen Informatics"/>
        </authorList>
    </citation>
    <scope>NUCLEOTIDE SEQUENCE [LARGE SCALE GENOMIC DNA]</scope>
    <source>
        <strain evidence="4">Lake Konstanz</strain>
    </source>
</reference>
<name>A0A0S4ITA1_BODSA</name>
<protein>
    <submittedName>
        <fullName evidence="3">Membrane-associated protein, putative</fullName>
    </submittedName>
</protein>
<feature type="transmembrane region" description="Helical" evidence="1">
    <location>
        <begin position="172"/>
        <end position="192"/>
    </location>
</feature>
<feature type="transmembrane region" description="Helical" evidence="1">
    <location>
        <begin position="311"/>
        <end position="333"/>
    </location>
</feature>
<feature type="signal peptide" evidence="2">
    <location>
        <begin position="1"/>
        <end position="18"/>
    </location>
</feature>
<evidence type="ECO:0000313" key="4">
    <source>
        <dbReference type="Proteomes" id="UP000051952"/>
    </source>
</evidence>
<dbReference type="EMBL" id="CYKH01000587">
    <property type="protein sequence ID" value="CUG06454.1"/>
    <property type="molecule type" value="Genomic_DNA"/>
</dbReference>
<feature type="transmembrane region" description="Helical" evidence="1">
    <location>
        <begin position="454"/>
        <end position="471"/>
    </location>
</feature>
<proteinExistence type="predicted"/>
<feature type="transmembrane region" description="Helical" evidence="1">
    <location>
        <begin position="379"/>
        <end position="398"/>
    </location>
</feature>
<evidence type="ECO:0000313" key="3">
    <source>
        <dbReference type="EMBL" id="CUG06454.1"/>
    </source>
</evidence>
<organism evidence="3 4">
    <name type="scientific">Bodo saltans</name>
    <name type="common">Flagellated protozoan</name>
    <dbReference type="NCBI Taxonomy" id="75058"/>
    <lineage>
        <taxon>Eukaryota</taxon>
        <taxon>Discoba</taxon>
        <taxon>Euglenozoa</taxon>
        <taxon>Kinetoplastea</taxon>
        <taxon>Metakinetoplastina</taxon>
        <taxon>Eubodonida</taxon>
        <taxon>Bodonidae</taxon>
        <taxon>Bodo</taxon>
    </lineage>
</organism>
<keyword evidence="2" id="KW-0732">Signal</keyword>